<dbReference type="OrthoDB" id="6330377at2759"/>
<keyword evidence="3" id="KW-0677">Repeat</keyword>
<feature type="domain" description="Thyroglobulin type-1" evidence="7">
    <location>
        <begin position="117"/>
        <end position="197"/>
    </location>
</feature>
<dbReference type="InterPro" id="IPR036857">
    <property type="entry name" value="Thyroglobulin_1_sf"/>
</dbReference>
<dbReference type="InterPro" id="IPR051950">
    <property type="entry name" value="Dev_reg/Prot_inhib"/>
</dbReference>
<comment type="caution">
    <text evidence="8">The sequence shown here is derived from an EMBL/GenBank/DDBJ whole genome shotgun (WGS) entry which is preliminary data.</text>
</comment>
<name>A0A553N9V7_TIGCA</name>
<gene>
    <name evidence="8" type="ORF">TCAL_03187</name>
</gene>
<comment type="caution">
    <text evidence="5">Lacks conserved residue(s) required for the propagation of feature annotation.</text>
</comment>
<dbReference type="SMART" id="SM00211">
    <property type="entry name" value="TY"/>
    <property type="match status" value="3"/>
</dbReference>
<keyword evidence="2" id="KW-0964">Secreted</keyword>
<dbReference type="GO" id="GO:0005615">
    <property type="term" value="C:extracellular space"/>
    <property type="evidence" value="ECO:0007669"/>
    <property type="project" value="TreeGrafter"/>
</dbReference>
<evidence type="ECO:0000256" key="2">
    <source>
        <dbReference type="ARBA" id="ARBA00022525"/>
    </source>
</evidence>
<dbReference type="PANTHER" id="PTHR12352:SF3">
    <property type="entry name" value="NIDOGEN-2"/>
    <property type="match status" value="1"/>
</dbReference>
<evidence type="ECO:0000256" key="5">
    <source>
        <dbReference type="PROSITE-ProRule" id="PRU00500"/>
    </source>
</evidence>
<dbReference type="GO" id="GO:0007160">
    <property type="term" value="P:cell-matrix adhesion"/>
    <property type="evidence" value="ECO:0007669"/>
    <property type="project" value="TreeGrafter"/>
</dbReference>
<dbReference type="Pfam" id="PF00086">
    <property type="entry name" value="Thyroglobulin_1"/>
    <property type="match status" value="3"/>
</dbReference>
<dbReference type="EMBL" id="VCGU01000459">
    <property type="protein sequence ID" value="TRY62220.1"/>
    <property type="molecule type" value="Genomic_DNA"/>
</dbReference>
<dbReference type="GO" id="GO:0005604">
    <property type="term" value="C:basement membrane"/>
    <property type="evidence" value="ECO:0007669"/>
    <property type="project" value="TreeGrafter"/>
</dbReference>
<evidence type="ECO:0000256" key="6">
    <source>
        <dbReference type="SAM" id="SignalP"/>
    </source>
</evidence>
<evidence type="ECO:0000313" key="9">
    <source>
        <dbReference type="Proteomes" id="UP000318571"/>
    </source>
</evidence>
<dbReference type="SUPFAM" id="SSF57610">
    <property type="entry name" value="Thyroglobulin type-1 domain"/>
    <property type="match status" value="4"/>
</dbReference>
<dbReference type="OMA" id="EHPTCQP"/>
<feature type="chain" id="PRO_5021855958" description="Thyroglobulin type-1 domain-containing protein" evidence="6">
    <location>
        <begin position="26"/>
        <end position="460"/>
    </location>
</feature>
<evidence type="ECO:0000256" key="1">
    <source>
        <dbReference type="ARBA" id="ARBA00004613"/>
    </source>
</evidence>
<dbReference type="AlphaFoldDB" id="A0A553N9V7"/>
<reference evidence="8 9" key="1">
    <citation type="journal article" date="2018" name="Nat. Ecol. Evol.">
        <title>Genomic signatures of mitonuclear coevolution across populations of Tigriopus californicus.</title>
        <authorList>
            <person name="Barreto F.S."/>
            <person name="Watson E.T."/>
            <person name="Lima T.G."/>
            <person name="Willett C.S."/>
            <person name="Edmands S."/>
            <person name="Li W."/>
            <person name="Burton R.S."/>
        </authorList>
    </citation>
    <scope>NUCLEOTIDE SEQUENCE [LARGE SCALE GENOMIC DNA]</scope>
    <source>
        <strain evidence="8 9">San Diego</strain>
    </source>
</reference>
<organism evidence="8 9">
    <name type="scientific">Tigriopus californicus</name>
    <name type="common">Marine copepod</name>
    <dbReference type="NCBI Taxonomy" id="6832"/>
    <lineage>
        <taxon>Eukaryota</taxon>
        <taxon>Metazoa</taxon>
        <taxon>Ecdysozoa</taxon>
        <taxon>Arthropoda</taxon>
        <taxon>Crustacea</taxon>
        <taxon>Multicrustacea</taxon>
        <taxon>Hexanauplia</taxon>
        <taxon>Copepoda</taxon>
        <taxon>Harpacticoida</taxon>
        <taxon>Harpacticidae</taxon>
        <taxon>Tigriopus</taxon>
    </lineage>
</organism>
<evidence type="ECO:0000313" key="8">
    <source>
        <dbReference type="EMBL" id="TRY62220.1"/>
    </source>
</evidence>
<feature type="signal peptide" evidence="6">
    <location>
        <begin position="1"/>
        <end position="25"/>
    </location>
</feature>
<protein>
    <recommendedName>
        <fullName evidence="7">Thyroglobulin type-1 domain-containing protein</fullName>
    </recommendedName>
</protein>
<dbReference type="PANTHER" id="PTHR12352">
    <property type="entry name" value="SECRETED MODULAR CALCIUM-BINDING PROTEIN"/>
    <property type="match status" value="1"/>
</dbReference>
<evidence type="ECO:0000256" key="3">
    <source>
        <dbReference type="ARBA" id="ARBA00022737"/>
    </source>
</evidence>
<feature type="domain" description="Thyroglobulin type-1" evidence="7">
    <location>
        <begin position="383"/>
        <end position="443"/>
    </location>
</feature>
<accession>A0A553N9V7</accession>
<comment type="subcellular location">
    <subcellularLocation>
        <location evidence="1">Secreted</location>
    </subcellularLocation>
</comment>
<dbReference type="Gene3D" id="4.10.800.10">
    <property type="entry name" value="Thyroglobulin type-1"/>
    <property type="match status" value="3"/>
</dbReference>
<sequence length="460" mass="51173">MEKSVRKMKALVAICVSLAVFIVESEGVCTDNFLCETGFCNDQACAPNCGLPETTECVGELLQLYENPKDFCSCCPSRCVSYLKAGSVCSTISLSPFPSEMCGPQLTCALEKPDDKVTKCIRSKTSCLDALTLYEDNLSNGTLGVNQARPNCDTDGYWEPIQCIRGGLCHCVEKDNGEPIFGIAGGEAESQMGKQDCLCARNYYESLYQGCRMTLEYHLDGVQYERDLKACLEKARTASAWDNVYFPSHMRCLSNGNFDVIQCAERTVTEDMCFCINDDMTINGTITYQSLITDLQCFDEDIHNVEYFNPCEKIVGHYKKLEQSYAQQGRTLYHGTQLPKCSPDGSFDKVQLNGTFYYCSDREGNPIEDFKASIYSAEGRDINCECAFAKTYLSEGLAKPTCESNGNFRSFQCQAGQCFCVDKYGRQTKKEVDQLHIDELGDCPEDAKNVASNPSGMYVD</sequence>
<keyword evidence="4" id="KW-1015">Disulfide bond</keyword>
<evidence type="ECO:0000256" key="4">
    <source>
        <dbReference type="ARBA" id="ARBA00023157"/>
    </source>
</evidence>
<keyword evidence="6" id="KW-0732">Signal</keyword>
<keyword evidence="9" id="KW-1185">Reference proteome</keyword>
<proteinExistence type="predicted"/>
<dbReference type="PROSITE" id="PS00484">
    <property type="entry name" value="THYROGLOBULIN_1_1"/>
    <property type="match status" value="1"/>
</dbReference>
<evidence type="ECO:0000259" key="7">
    <source>
        <dbReference type="PROSITE" id="PS51162"/>
    </source>
</evidence>
<dbReference type="PROSITE" id="PS51162">
    <property type="entry name" value="THYROGLOBULIN_1_2"/>
    <property type="match status" value="2"/>
</dbReference>
<dbReference type="Proteomes" id="UP000318571">
    <property type="component" value="Chromosome 8"/>
</dbReference>
<dbReference type="InterPro" id="IPR000716">
    <property type="entry name" value="Thyroglobulin_1"/>
</dbReference>